<dbReference type="EMBL" id="FMZE01000003">
    <property type="protein sequence ID" value="SDC69816.1"/>
    <property type="molecule type" value="Genomic_DNA"/>
</dbReference>
<keyword evidence="3 7" id="KW-0479">Metal-binding</keyword>
<dbReference type="PRINTS" id="PR00359">
    <property type="entry name" value="BP450"/>
</dbReference>
<reference evidence="9 10" key="1">
    <citation type="submission" date="2016-10" db="EMBL/GenBank/DDBJ databases">
        <authorList>
            <person name="de Groot N.N."/>
        </authorList>
    </citation>
    <scope>NUCLEOTIDE SEQUENCE [LARGE SCALE GENOMIC DNA]</scope>
    <source>
        <strain evidence="9 10">CGMCC 4.5506</strain>
    </source>
</reference>
<proteinExistence type="inferred from homology"/>
<evidence type="ECO:0000256" key="8">
    <source>
        <dbReference type="SAM" id="MobiDB-lite"/>
    </source>
</evidence>
<sequence>MYVTNKVQVNLTGRTDGPGDPREPEMTSARSTSTPPAQESPLFNPFEDGFVENPYPQYAVLRETAPVYEHPLGFWVVARYEDVSALLRSGASVEVRNLAPATGPLAALQQQVFGERSPRMDGLSMLDRDPPDHTRLRRLVSKAFTPRSVEALRPRVTELVDTMLDKAAEQRGAVDFVSSFAFPLPFAVIAEMLGTPPTDHERVRELSGLIVRSLEPVLDPELMRAIDAADEELRGIVGEMIAWKRKNPADDLLTALIQAEEGGDVLDDEELVAQALLLYIAGHETTVNLLAGGMLALLREPGQWSLLKNKPELVPGAVEELLRYDSPVQQSRRITTEPVVVGGTEIPAGVFVLTLLASANRDERYWGEDAEELRVEREGARHHVSFGAGVHHCLGASLARLEAGIAFERLAVRFPGLALAGEVTWNGRINLRGPAELPVALAGG</sequence>
<feature type="region of interest" description="Disordered" evidence="8">
    <location>
        <begin position="1"/>
        <end position="46"/>
    </location>
</feature>
<evidence type="ECO:0000256" key="1">
    <source>
        <dbReference type="ARBA" id="ARBA00010617"/>
    </source>
</evidence>
<dbReference type="PANTHER" id="PTHR46696">
    <property type="entry name" value="P450, PUTATIVE (EUROFUNG)-RELATED"/>
    <property type="match status" value="1"/>
</dbReference>
<dbReference type="AlphaFoldDB" id="A0A1G6NR75"/>
<evidence type="ECO:0000256" key="5">
    <source>
        <dbReference type="ARBA" id="ARBA00023004"/>
    </source>
</evidence>
<keyword evidence="2 7" id="KW-0349">Heme</keyword>
<dbReference type="PRINTS" id="PR00385">
    <property type="entry name" value="P450"/>
</dbReference>
<dbReference type="Gene3D" id="1.10.630.10">
    <property type="entry name" value="Cytochrome P450"/>
    <property type="match status" value="1"/>
</dbReference>
<gene>
    <name evidence="9" type="ORF">SAMN05421630_103243</name>
</gene>
<evidence type="ECO:0000256" key="4">
    <source>
        <dbReference type="ARBA" id="ARBA00023002"/>
    </source>
</evidence>
<evidence type="ECO:0000256" key="2">
    <source>
        <dbReference type="ARBA" id="ARBA00022617"/>
    </source>
</evidence>
<dbReference type="PROSITE" id="PS00086">
    <property type="entry name" value="CYTOCHROME_P450"/>
    <property type="match status" value="1"/>
</dbReference>
<dbReference type="SUPFAM" id="SSF48264">
    <property type="entry name" value="Cytochrome P450"/>
    <property type="match status" value="1"/>
</dbReference>
<dbReference type="GO" id="GO:0016705">
    <property type="term" value="F:oxidoreductase activity, acting on paired donors, with incorporation or reduction of molecular oxygen"/>
    <property type="evidence" value="ECO:0007669"/>
    <property type="project" value="InterPro"/>
</dbReference>
<dbReference type="InterPro" id="IPR002397">
    <property type="entry name" value="Cyt_P450_B"/>
</dbReference>
<dbReference type="PANTHER" id="PTHR46696:SF1">
    <property type="entry name" value="CYTOCHROME P450 YJIB-RELATED"/>
    <property type="match status" value="1"/>
</dbReference>
<dbReference type="InterPro" id="IPR001128">
    <property type="entry name" value="Cyt_P450"/>
</dbReference>
<protein>
    <submittedName>
        <fullName evidence="9">Cytochrome P450</fullName>
    </submittedName>
</protein>
<dbReference type="GO" id="GO:0005506">
    <property type="term" value="F:iron ion binding"/>
    <property type="evidence" value="ECO:0007669"/>
    <property type="project" value="InterPro"/>
</dbReference>
<keyword evidence="10" id="KW-1185">Reference proteome</keyword>
<evidence type="ECO:0000256" key="7">
    <source>
        <dbReference type="RuleBase" id="RU000461"/>
    </source>
</evidence>
<dbReference type="CDD" id="cd20625">
    <property type="entry name" value="CYP164-like"/>
    <property type="match status" value="1"/>
</dbReference>
<feature type="compositionally biased region" description="Polar residues" evidence="8">
    <location>
        <begin position="28"/>
        <end position="37"/>
    </location>
</feature>
<dbReference type="STRING" id="530584.SAMN05421630_103243"/>
<dbReference type="FunFam" id="1.10.630.10:FF:000018">
    <property type="entry name" value="Cytochrome P450 monooxygenase"/>
    <property type="match status" value="1"/>
</dbReference>
<evidence type="ECO:0000256" key="6">
    <source>
        <dbReference type="ARBA" id="ARBA00023033"/>
    </source>
</evidence>
<keyword evidence="5 7" id="KW-0408">Iron</keyword>
<dbReference type="GO" id="GO:0020037">
    <property type="term" value="F:heme binding"/>
    <property type="evidence" value="ECO:0007669"/>
    <property type="project" value="InterPro"/>
</dbReference>
<dbReference type="InterPro" id="IPR017972">
    <property type="entry name" value="Cyt_P450_CS"/>
</dbReference>
<evidence type="ECO:0000313" key="10">
    <source>
        <dbReference type="Proteomes" id="UP000199494"/>
    </source>
</evidence>
<dbReference type="InterPro" id="IPR036396">
    <property type="entry name" value="Cyt_P450_sf"/>
</dbReference>
<accession>A0A1G6NR75</accession>
<evidence type="ECO:0000256" key="3">
    <source>
        <dbReference type="ARBA" id="ARBA00022723"/>
    </source>
</evidence>
<dbReference type="GO" id="GO:0004497">
    <property type="term" value="F:monooxygenase activity"/>
    <property type="evidence" value="ECO:0007669"/>
    <property type="project" value="UniProtKB-KW"/>
</dbReference>
<comment type="similarity">
    <text evidence="1 7">Belongs to the cytochrome P450 family.</text>
</comment>
<dbReference type="Pfam" id="PF00067">
    <property type="entry name" value="p450"/>
    <property type="match status" value="2"/>
</dbReference>
<keyword evidence="6 7" id="KW-0503">Monooxygenase</keyword>
<keyword evidence="4 7" id="KW-0560">Oxidoreductase</keyword>
<organism evidence="9 10">
    <name type="scientific">Prauserella marina</name>
    <dbReference type="NCBI Taxonomy" id="530584"/>
    <lineage>
        <taxon>Bacteria</taxon>
        <taxon>Bacillati</taxon>
        <taxon>Actinomycetota</taxon>
        <taxon>Actinomycetes</taxon>
        <taxon>Pseudonocardiales</taxon>
        <taxon>Pseudonocardiaceae</taxon>
        <taxon>Prauserella</taxon>
    </lineage>
</organism>
<dbReference type="Proteomes" id="UP000199494">
    <property type="component" value="Unassembled WGS sequence"/>
</dbReference>
<name>A0A1G6NR75_9PSEU</name>
<feature type="compositionally biased region" description="Polar residues" evidence="8">
    <location>
        <begin position="1"/>
        <end position="13"/>
    </location>
</feature>
<evidence type="ECO:0000313" key="9">
    <source>
        <dbReference type="EMBL" id="SDC69816.1"/>
    </source>
</evidence>